<keyword evidence="3" id="KW-1185">Reference proteome</keyword>
<dbReference type="RefSeq" id="WP_039983742.1">
    <property type="nucleotide sequence ID" value="NZ_BAOJ01000285.1"/>
</dbReference>
<evidence type="ECO:0000256" key="1">
    <source>
        <dbReference type="SAM" id="Phobius"/>
    </source>
</evidence>
<dbReference type="EMBL" id="BJXJ01000060">
    <property type="protein sequence ID" value="GEM77523.1"/>
    <property type="molecule type" value="Genomic_DNA"/>
</dbReference>
<evidence type="ECO:0000313" key="2">
    <source>
        <dbReference type="EMBL" id="GEM77523.1"/>
    </source>
</evidence>
<keyword evidence="1" id="KW-1133">Transmembrane helix</keyword>
<dbReference type="AlphaFoldDB" id="A0A511QJM9"/>
<dbReference type="OrthoDB" id="9982065at2"/>
<proteinExistence type="predicted"/>
<feature type="transmembrane region" description="Helical" evidence="1">
    <location>
        <begin position="97"/>
        <end position="117"/>
    </location>
</feature>
<keyword evidence="1" id="KW-0812">Transmembrane</keyword>
<gene>
    <name evidence="2" type="ORF">VSA01S_36350</name>
</gene>
<evidence type="ECO:0000313" key="3">
    <source>
        <dbReference type="Proteomes" id="UP000321922"/>
    </source>
</evidence>
<sequence length="125" mass="14182">MQRKYNQTSALLVLLFLIFGSALLYANGIVASPLEKVIGFLSSFFNYPIAIALFLTFKGSELLSYSFRKYLAISFILVFLLEKLTPLYIYSEQGIPKNYLTMTALQLLLNLFIAKVITHGNNKRT</sequence>
<organism evidence="2 3">
    <name type="scientific">Vibrio sagamiensis NBRC 104589</name>
    <dbReference type="NCBI Taxonomy" id="1219064"/>
    <lineage>
        <taxon>Bacteria</taxon>
        <taxon>Pseudomonadati</taxon>
        <taxon>Pseudomonadota</taxon>
        <taxon>Gammaproteobacteria</taxon>
        <taxon>Vibrionales</taxon>
        <taxon>Vibrionaceae</taxon>
        <taxon>Vibrio</taxon>
    </lineage>
</organism>
<name>A0A511QJM9_9VIBR</name>
<accession>A0A511QJM9</accession>
<feature type="transmembrane region" description="Helical" evidence="1">
    <location>
        <begin position="69"/>
        <end position="91"/>
    </location>
</feature>
<keyword evidence="1" id="KW-0472">Membrane</keyword>
<feature type="transmembrane region" description="Helical" evidence="1">
    <location>
        <begin position="36"/>
        <end position="57"/>
    </location>
</feature>
<comment type="caution">
    <text evidence="2">The sequence shown here is derived from an EMBL/GenBank/DDBJ whole genome shotgun (WGS) entry which is preliminary data.</text>
</comment>
<protein>
    <submittedName>
        <fullName evidence="2">Uncharacterized protein</fullName>
    </submittedName>
</protein>
<dbReference type="Proteomes" id="UP000321922">
    <property type="component" value="Unassembled WGS sequence"/>
</dbReference>
<reference evidence="2 3" key="1">
    <citation type="submission" date="2019-07" db="EMBL/GenBank/DDBJ databases">
        <title>Whole genome shotgun sequence of Vibrio sagamiensis NBRC 104589.</title>
        <authorList>
            <person name="Hosoyama A."/>
            <person name="Uohara A."/>
            <person name="Ohji S."/>
            <person name="Ichikawa N."/>
        </authorList>
    </citation>
    <scope>NUCLEOTIDE SEQUENCE [LARGE SCALE GENOMIC DNA]</scope>
    <source>
        <strain evidence="2 3">NBRC 104589</strain>
    </source>
</reference>